<keyword evidence="2" id="KW-1185">Reference proteome</keyword>
<gene>
    <name evidence="1" type="ORF">TorRG33x02_274720</name>
</gene>
<proteinExistence type="predicted"/>
<dbReference type="EMBL" id="JXTC01000332">
    <property type="protein sequence ID" value="PON63917.1"/>
    <property type="molecule type" value="Genomic_DNA"/>
</dbReference>
<comment type="caution">
    <text evidence="1">The sequence shown here is derived from an EMBL/GenBank/DDBJ whole genome shotgun (WGS) entry which is preliminary data.</text>
</comment>
<dbReference type="InParanoid" id="A0A2P5CS95"/>
<evidence type="ECO:0000313" key="2">
    <source>
        <dbReference type="Proteomes" id="UP000237000"/>
    </source>
</evidence>
<evidence type="ECO:0000313" key="1">
    <source>
        <dbReference type="EMBL" id="PON63917.1"/>
    </source>
</evidence>
<reference evidence="2" key="1">
    <citation type="submission" date="2016-06" db="EMBL/GenBank/DDBJ databases">
        <title>Parallel loss of symbiosis genes in relatives of nitrogen-fixing non-legume Parasponia.</title>
        <authorList>
            <person name="Van Velzen R."/>
            <person name="Holmer R."/>
            <person name="Bu F."/>
            <person name="Rutten L."/>
            <person name="Van Zeijl A."/>
            <person name="Liu W."/>
            <person name="Santuari L."/>
            <person name="Cao Q."/>
            <person name="Sharma T."/>
            <person name="Shen D."/>
            <person name="Roswanjaya Y."/>
            <person name="Wardhani T."/>
            <person name="Kalhor M.S."/>
            <person name="Jansen J."/>
            <person name="Van den Hoogen J."/>
            <person name="Gungor B."/>
            <person name="Hartog M."/>
            <person name="Hontelez J."/>
            <person name="Verver J."/>
            <person name="Yang W.-C."/>
            <person name="Schijlen E."/>
            <person name="Repin R."/>
            <person name="Schilthuizen M."/>
            <person name="Schranz E."/>
            <person name="Heidstra R."/>
            <person name="Miyata K."/>
            <person name="Fedorova E."/>
            <person name="Kohlen W."/>
            <person name="Bisseling T."/>
            <person name="Smit S."/>
            <person name="Geurts R."/>
        </authorList>
    </citation>
    <scope>NUCLEOTIDE SEQUENCE [LARGE SCALE GENOMIC DNA]</scope>
    <source>
        <strain evidence="2">cv. RG33-2</strain>
    </source>
</reference>
<dbReference type="OrthoDB" id="10622790at2759"/>
<dbReference type="Proteomes" id="UP000237000">
    <property type="component" value="Unassembled WGS sequence"/>
</dbReference>
<organism evidence="1 2">
    <name type="scientific">Trema orientale</name>
    <name type="common">Charcoal tree</name>
    <name type="synonym">Celtis orientalis</name>
    <dbReference type="NCBI Taxonomy" id="63057"/>
    <lineage>
        <taxon>Eukaryota</taxon>
        <taxon>Viridiplantae</taxon>
        <taxon>Streptophyta</taxon>
        <taxon>Embryophyta</taxon>
        <taxon>Tracheophyta</taxon>
        <taxon>Spermatophyta</taxon>
        <taxon>Magnoliopsida</taxon>
        <taxon>eudicotyledons</taxon>
        <taxon>Gunneridae</taxon>
        <taxon>Pentapetalae</taxon>
        <taxon>rosids</taxon>
        <taxon>fabids</taxon>
        <taxon>Rosales</taxon>
        <taxon>Cannabaceae</taxon>
        <taxon>Trema</taxon>
    </lineage>
</organism>
<dbReference type="AlphaFoldDB" id="A0A2P5CS95"/>
<accession>A0A2P5CS95</accession>
<sequence>MATPHPIRLFTIELSNGPTTSVTAAAASPKSRMTVGATESPTANPIIATVTTSSAPTAPHIPCAPSTAAVDSHNKLNITIRALSAVDPNTLQGLCSLSSFPSTSILGALFSQQMPLVNKGKAKAFKENGPMPGPFKQQLMDVRITTRQVFKCSKKDGVATTTKAKVTLQPR</sequence>
<name>A0A2P5CS95_TREOI</name>
<protein>
    <submittedName>
        <fullName evidence="1">Uncharacterized protein</fullName>
    </submittedName>
</protein>